<evidence type="ECO:0000313" key="4">
    <source>
        <dbReference type="EMBL" id="OBA82723.1"/>
    </source>
</evidence>
<sequence>MSRYLLSPAARADLEDVWDYTCERWNADQAQVYVREIQHAIERIAESPMIGRACDDVRPGYRKHAVGSHVLYYRLISGEIIDVVRILHQRMDVPRHFD</sequence>
<dbReference type="EMBL" id="LZSF01000221">
    <property type="protein sequence ID" value="OBA82723.1"/>
    <property type="molecule type" value="Genomic_DNA"/>
</dbReference>
<protein>
    <recommendedName>
        <fullName evidence="3">Toxin</fullName>
    </recommendedName>
</protein>
<dbReference type="InterPro" id="IPR028344">
    <property type="entry name" value="ParE1/4"/>
</dbReference>
<evidence type="ECO:0000256" key="3">
    <source>
        <dbReference type="PIRNR" id="PIRNR029218"/>
    </source>
</evidence>
<dbReference type="PANTHER" id="PTHR33755:SF9">
    <property type="entry name" value="TOXIN PARE1"/>
    <property type="match status" value="1"/>
</dbReference>
<dbReference type="Pfam" id="PF05016">
    <property type="entry name" value="ParE_toxin"/>
    <property type="match status" value="1"/>
</dbReference>
<dbReference type="PIRSF" id="PIRSF029218">
    <property type="entry name" value="ParE"/>
    <property type="match status" value="1"/>
</dbReference>
<gene>
    <name evidence="4" type="ORF">A5642_27205</name>
</gene>
<organism evidence="4 5">
    <name type="scientific">Mycolicibacterium mucogenicum</name>
    <name type="common">Mycobacterium mucogenicum</name>
    <dbReference type="NCBI Taxonomy" id="56689"/>
    <lineage>
        <taxon>Bacteria</taxon>
        <taxon>Bacillati</taxon>
        <taxon>Actinomycetota</taxon>
        <taxon>Actinomycetes</taxon>
        <taxon>Mycobacteriales</taxon>
        <taxon>Mycobacteriaceae</taxon>
        <taxon>Mycolicibacterium</taxon>
    </lineage>
</organism>
<name>A0A1A0MD53_MYCMU</name>
<dbReference type="InterPro" id="IPR035093">
    <property type="entry name" value="RelE/ParE_toxin_dom_sf"/>
</dbReference>
<dbReference type="Gene3D" id="3.30.2310.20">
    <property type="entry name" value="RelE-like"/>
    <property type="match status" value="1"/>
</dbReference>
<reference evidence="4 5" key="1">
    <citation type="submission" date="2016-06" db="EMBL/GenBank/DDBJ databases">
        <authorList>
            <person name="Kjaerup R.B."/>
            <person name="Dalgaard T.S."/>
            <person name="Juul-Madsen H.R."/>
        </authorList>
    </citation>
    <scope>NUCLEOTIDE SEQUENCE [LARGE SCALE GENOMIC DNA]</scope>
    <source>
        <strain evidence="4 5">1199456.5</strain>
    </source>
</reference>
<proteinExistence type="inferred from homology"/>
<evidence type="ECO:0000256" key="2">
    <source>
        <dbReference type="ARBA" id="ARBA00022649"/>
    </source>
</evidence>
<evidence type="ECO:0000313" key="5">
    <source>
        <dbReference type="Proteomes" id="UP000093962"/>
    </source>
</evidence>
<keyword evidence="2" id="KW-1277">Toxin-antitoxin system</keyword>
<dbReference type="InterPro" id="IPR051803">
    <property type="entry name" value="TA_system_RelE-like_toxin"/>
</dbReference>
<comment type="similarity">
    <text evidence="1 3">Belongs to the RelE toxin family.</text>
</comment>
<dbReference type="Proteomes" id="UP000093962">
    <property type="component" value="Unassembled WGS sequence"/>
</dbReference>
<accession>A0A1A0MD53</accession>
<dbReference type="PANTHER" id="PTHR33755">
    <property type="entry name" value="TOXIN PARE1-RELATED"/>
    <property type="match status" value="1"/>
</dbReference>
<dbReference type="AlphaFoldDB" id="A0A1A0MD53"/>
<dbReference type="RefSeq" id="WP_061006572.1">
    <property type="nucleotide sequence ID" value="NZ_JAPMJT010000001.1"/>
</dbReference>
<evidence type="ECO:0000256" key="1">
    <source>
        <dbReference type="ARBA" id="ARBA00006226"/>
    </source>
</evidence>
<dbReference type="InterPro" id="IPR007712">
    <property type="entry name" value="RelE/ParE_toxin"/>
</dbReference>
<comment type="caution">
    <text evidence="4">The sequence shown here is derived from an EMBL/GenBank/DDBJ whole genome shotgun (WGS) entry which is preliminary data.</text>
</comment>
<dbReference type="OrthoDB" id="7173315at2"/>